<keyword evidence="2 4" id="KW-0238">DNA-binding</keyword>
<dbReference type="InterPro" id="IPR036271">
    <property type="entry name" value="Tet_transcr_reg_TetR-rel_C_sf"/>
</dbReference>
<dbReference type="Proteomes" id="UP001500466">
    <property type="component" value="Unassembled WGS sequence"/>
</dbReference>
<name>A0ABP9IH49_9ACTN</name>
<keyword evidence="7" id="KW-1185">Reference proteome</keyword>
<dbReference type="SUPFAM" id="SSF46689">
    <property type="entry name" value="Homeodomain-like"/>
    <property type="match status" value="1"/>
</dbReference>
<accession>A0ABP9IH49</accession>
<reference evidence="7" key="1">
    <citation type="journal article" date="2019" name="Int. J. Syst. Evol. Microbiol.">
        <title>The Global Catalogue of Microorganisms (GCM) 10K type strain sequencing project: providing services to taxonomists for standard genome sequencing and annotation.</title>
        <authorList>
            <consortium name="The Broad Institute Genomics Platform"/>
            <consortium name="The Broad Institute Genome Sequencing Center for Infectious Disease"/>
            <person name="Wu L."/>
            <person name="Ma J."/>
        </authorList>
    </citation>
    <scope>NUCLEOTIDE SEQUENCE [LARGE SCALE GENOMIC DNA]</scope>
    <source>
        <strain evidence="7">JCM 17986</strain>
    </source>
</reference>
<evidence type="ECO:0000256" key="2">
    <source>
        <dbReference type="ARBA" id="ARBA00023125"/>
    </source>
</evidence>
<evidence type="ECO:0000256" key="1">
    <source>
        <dbReference type="ARBA" id="ARBA00023015"/>
    </source>
</evidence>
<feature type="domain" description="HTH tetR-type" evidence="5">
    <location>
        <begin position="18"/>
        <end position="78"/>
    </location>
</feature>
<dbReference type="Gene3D" id="1.10.357.10">
    <property type="entry name" value="Tetracycline Repressor, domain 2"/>
    <property type="match status" value="1"/>
</dbReference>
<sequence>MTQQPDDSPKRGRGRPRRLSRDLIVEAAVGLVRADSQASLTIKSVADAVGAAPMALYRYFPDRDDLLHAVADRFTKDLEVSITSLADVTWQDQLREWMVRSMESLRPYPQLLPYIVSTRQPAWLPSFVILTKVLEPLRLSEEDQALAITLVGTTIVGQASMAAVRRPSKETVTVLRAALDTSEEHDAAERAKIGSIIDELPTAYDRLYDTVIDSTIAAIEALGGRAAPRLSGNVRRGSPMSPIFSNPEPW</sequence>
<protein>
    <recommendedName>
        <fullName evidence="5">HTH tetR-type domain-containing protein</fullName>
    </recommendedName>
</protein>
<dbReference type="InterPro" id="IPR009057">
    <property type="entry name" value="Homeodomain-like_sf"/>
</dbReference>
<organism evidence="6 7">
    <name type="scientific">Yinghuangia aomiensis</name>
    <dbReference type="NCBI Taxonomy" id="676205"/>
    <lineage>
        <taxon>Bacteria</taxon>
        <taxon>Bacillati</taxon>
        <taxon>Actinomycetota</taxon>
        <taxon>Actinomycetes</taxon>
        <taxon>Kitasatosporales</taxon>
        <taxon>Streptomycetaceae</taxon>
        <taxon>Yinghuangia</taxon>
    </lineage>
</organism>
<dbReference type="EMBL" id="BAABHS010000064">
    <property type="protein sequence ID" value="GAA4996845.1"/>
    <property type="molecule type" value="Genomic_DNA"/>
</dbReference>
<dbReference type="SUPFAM" id="SSF48498">
    <property type="entry name" value="Tetracyclin repressor-like, C-terminal domain"/>
    <property type="match status" value="1"/>
</dbReference>
<evidence type="ECO:0000313" key="6">
    <source>
        <dbReference type="EMBL" id="GAA4996845.1"/>
    </source>
</evidence>
<gene>
    <name evidence="6" type="ORF">GCM10023205_82630</name>
</gene>
<dbReference type="PROSITE" id="PS50977">
    <property type="entry name" value="HTH_TETR_2"/>
    <property type="match status" value="1"/>
</dbReference>
<dbReference type="PANTHER" id="PTHR30055:SF234">
    <property type="entry name" value="HTH-TYPE TRANSCRIPTIONAL REGULATOR BETI"/>
    <property type="match status" value="1"/>
</dbReference>
<dbReference type="PANTHER" id="PTHR30055">
    <property type="entry name" value="HTH-TYPE TRANSCRIPTIONAL REGULATOR RUTR"/>
    <property type="match status" value="1"/>
</dbReference>
<dbReference type="InterPro" id="IPR001647">
    <property type="entry name" value="HTH_TetR"/>
</dbReference>
<keyword evidence="1" id="KW-0805">Transcription regulation</keyword>
<comment type="caution">
    <text evidence="6">The sequence shown here is derived from an EMBL/GenBank/DDBJ whole genome shotgun (WGS) entry which is preliminary data.</text>
</comment>
<dbReference type="Pfam" id="PF00440">
    <property type="entry name" value="TetR_N"/>
    <property type="match status" value="1"/>
</dbReference>
<evidence type="ECO:0000256" key="4">
    <source>
        <dbReference type="PROSITE-ProRule" id="PRU00335"/>
    </source>
</evidence>
<feature type="DNA-binding region" description="H-T-H motif" evidence="4">
    <location>
        <begin position="41"/>
        <end position="60"/>
    </location>
</feature>
<evidence type="ECO:0000313" key="7">
    <source>
        <dbReference type="Proteomes" id="UP001500466"/>
    </source>
</evidence>
<evidence type="ECO:0000256" key="3">
    <source>
        <dbReference type="ARBA" id="ARBA00023163"/>
    </source>
</evidence>
<proteinExistence type="predicted"/>
<dbReference type="RefSeq" id="WP_345681046.1">
    <property type="nucleotide sequence ID" value="NZ_BAABHS010000064.1"/>
</dbReference>
<keyword evidence="3" id="KW-0804">Transcription</keyword>
<dbReference type="InterPro" id="IPR050109">
    <property type="entry name" value="HTH-type_TetR-like_transc_reg"/>
</dbReference>
<evidence type="ECO:0000259" key="5">
    <source>
        <dbReference type="PROSITE" id="PS50977"/>
    </source>
</evidence>